<dbReference type="EMBL" id="MU971354">
    <property type="protein sequence ID" value="KAK9238659.1"/>
    <property type="molecule type" value="Genomic_DNA"/>
</dbReference>
<evidence type="ECO:0000313" key="1">
    <source>
        <dbReference type="EMBL" id="KAK9238659.1"/>
    </source>
</evidence>
<organism evidence="1 2">
    <name type="scientific">Lipomyces kononenkoae</name>
    <name type="common">Yeast</name>
    <dbReference type="NCBI Taxonomy" id="34357"/>
    <lineage>
        <taxon>Eukaryota</taxon>
        <taxon>Fungi</taxon>
        <taxon>Dikarya</taxon>
        <taxon>Ascomycota</taxon>
        <taxon>Saccharomycotina</taxon>
        <taxon>Lipomycetes</taxon>
        <taxon>Lipomycetales</taxon>
        <taxon>Lipomycetaceae</taxon>
        <taxon>Lipomyces</taxon>
    </lineage>
</organism>
<comment type="caution">
    <text evidence="1">The sequence shown here is derived from an EMBL/GenBank/DDBJ whole genome shotgun (WGS) entry which is preliminary data.</text>
</comment>
<keyword evidence="2" id="KW-1185">Reference proteome</keyword>
<sequence length="428" mass="48429">MPSRRPHAKSRLGCSQCKKRKIKCDERLPRCGGCSKHNIECTNIGSSVNRRLLARSIYGCNRQYLDVEGQSVSERTDCYVSPASLYEQSPRSTSDAESSVTSCLSMASMDGVNKLIDRSSLLTGDRYMRDLEWMHHYSTETYRTLSEIPELQEIWKTVVPKEALAHRFLMHGILALSALHLSQINSKKGSNRMVYIEMATEHQSSALSLFRSELNRITPLNCNALFAFSSILSILTFASSPCTGIDQRMASVEGILGAFGLLRGVYGILHTAWDYIEKGQLGPVVREARAISERTVADEAREALPAMEYLDEVNSNASLDTDAKEAYGVSIRKLRDCFQKLNARCQQVRTAMSWPITVPPAYISLLKSRQPMALVILAHYCVILSWVDWCWWLTGWGERVIREIYRCLDARWRLSIQWPIKMVGLAKK</sequence>
<protein>
    <submittedName>
        <fullName evidence="1">Uncharacterized protein</fullName>
    </submittedName>
</protein>
<name>A0ACC3T4I1_LIPKO</name>
<dbReference type="Proteomes" id="UP001433508">
    <property type="component" value="Unassembled WGS sequence"/>
</dbReference>
<reference evidence="2" key="1">
    <citation type="journal article" date="2024" name="Front. Bioeng. Biotechnol.">
        <title>Genome-scale model development and genomic sequencing of the oleaginous clade Lipomyces.</title>
        <authorList>
            <person name="Czajka J.J."/>
            <person name="Han Y."/>
            <person name="Kim J."/>
            <person name="Mondo S.J."/>
            <person name="Hofstad B.A."/>
            <person name="Robles A."/>
            <person name="Haridas S."/>
            <person name="Riley R."/>
            <person name="LaButti K."/>
            <person name="Pangilinan J."/>
            <person name="Andreopoulos W."/>
            <person name="Lipzen A."/>
            <person name="Yan J."/>
            <person name="Wang M."/>
            <person name="Ng V."/>
            <person name="Grigoriev I.V."/>
            <person name="Spatafora J.W."/>
            <person name="Magnuson J.K."/>
            <person name="Baker S.E."/>
            <person name="Pomraning K.R."/>
        </authorList>
    </citation>
    <scope>NUCLEOTIDE SEQUENCE [LARGE SCALE GENOMIC DNA]</scope>
    <source>
        <strain evidence="2">CBS 7786</strain>
    </source>
</reference>
<evidence type="ECO:0000313" key="2">
    <source>
        <dbReference type="Proteomes" id="UP001433508"/>
    </source>
</evidence>
<proteinExistence type="predicted"/>
<gene>
    <name evidence="1" type="ORF">V1525DRAFT_400653</name>
</gene>
<accession>A0ACC3T4I1</accession>